<keyword evidence="4" id="KW-0547">Nucleotide-binding</keyword>
<organism evidence="9 10">
    <name type="scientific">Aspergillus udagawae</name>
    <dbReference type="NCBI Taxonomy" id="91492"/>
    <lineage>
        <taxon>Eukaryota</taxon>
        <taxon>Fungi</taxon>
        <taxon>Dikarya</taxon>
        <taxon>Ascomycota</taxon>
        <taxon>Pezizomycotina</taxon>
        <taxon>Eurotiomycetes</taxon>
        <taxon>Eurotiomycetidae</taxon>
        <taxon>Eurotiales</taxon>
        <taxon>Aspergillaceae</taxon>
        <taxon>Aspergillus</taxon>
        <taxon>Aspergillus subgen. Fumigati</taxon>
    </lineage>
</organism>
<comment type="similarity">
    <text evidence="2">Belongs to the small GTPase superfamily. Ran family.</text>
</comment>
<evidence type="ECO:0000256" key="1">
    <source>
        <dbReference type="ARBA" id="ARBA00004123"/>
    </source>
</evidence>
<dbReference type="GO" id="GO:0003924">
    <property type="term" value="F:GTPase activity"/>
    <property type="evidence" value="ECO:0007669"/>
    <property type="project" value="InterPro"/>
</dbReference>
<dbReference type="InterPro" id="IPR005225">
    <property type="entry name" value="Small_GTP-bd"/>
</dbReference>
<comment type="caution">
    <text evidence="9">The sequence shown here is derived from an EMBL/GenBank/DDBJ whole genome shotgun (WGS) entry which is preliminary data.</text>
</comment>
<evidence type="ECO:0000256" key="2">
    <source>
        <dbReference type="ARBA" id="ARBA00008028"/>
    </source>
</evidence>
<dbReference type="Proteomes" id="UP000465221">
    <property type="component" value="Unassembled WGS sequence"/>
</dbReference>
<keyword evidence="5" id="KW-0653">Protein transport</keyword>
<dbReference type="Gene3D" id="3.40.50.300">
    <property type="entry name" value="P-loop containing nucleotide triphosphate hydrolases"/>
    <property type="match status" value="1"/>
</dbReference>
<evidence type="ECO:0000256" key="7">
    <source>
        <dbReference type="ARBA" id="ARBA00023242"/>
    </source>
</evidence>
<keyword evidence="6" id="KW-0342">GTP-binding</keyword>
<evidence type="ECO:0000256" key="5">
    <source>
        <dbReference type="ARBA" id="ARBA00022927"/>
    </source>
</evidence>
<protein>
    <submittedName>
        <fullName evidence="9">High-affinity fructose transporter ght6</fullName>
    </submittedName>
</protein>
<evidence type="ECO:0000256" key="8">
    <source>
        <dbReference type="SAM" id="MobiDB-lite"/>
    </source>
</evidence>
<dbReference type="Pfam" id="PF00071">
    <property type="entry name" value="Ras"/>
    <property type="match status" value="1"/>
</dbReference>
<dbReference type="SUPFAM" id="SSF52540">
    <property type="entry name" value="P-loop containing nucleoside triphosphate hydrolases"/>
    <property type="match status" value="1"/>
</dbReference>
<feature type="region of interest" description="Disordered" evidence="8">
    <location>
        <begin position="321"/>
        <end position="352"/>
    </location>
</feature>
<evidence type="ECO:0000313" key="10">
    <source>
        <dbReference type="Proteomes" id="UP000465221"/>
    </source>
</evidence>
<dbReference type="PROSITE" id="PS51419">
    <property type="entry name" value="RAB"/>
    <property type="match status" value="1"/>
</dbReference>
<name>A0A8H3P1Z7_9EURO</name>
<dbReference type="PRINTS" id="PR00449">
    <property type="entry name" value="RASTRNSFRMNG"/>
</dbReference>
<dbReference type="AlphaFoldDB" id="A0A8H3P1Z7"/>
<dbReference type="SMART" id="SM00173">
    <property type="entry name" value="RAS"/>
    <property type="match status" value="1"/>
</dbReference>
<dbReference type="GO" id="GO:0005525">
    <property type="term" value="F:GTP binding"/>
    <property type="evidence" value="ECO:0007669"/>
    <property type="project" value="UniProtKB-KW"/>
</dbReference>
<dbReference type="InterPro" id="IPR027417">
    <property type="entry name" value="P-loop_NTPase"/>
</dbReference>
<dbReference type="EMBL" id="BLKC01000055">
    <property type="protein sequence ID" value="GFF43721.1"/>
    <property type="molecule type" value="Genomic_DNA"/>
</dbReference>
<accession>A0A8H3P1Z7</accession>
<dbReference type="NCBIfam" id="TIGR00231">
    <property type="entry name" value="small_GTP"/>
    <property type="match status" value="1"/>
</dbReference>
<proteinExistence type="inferred from homology"/>
<dbReference type="PROSITE" id="PS51418">
    <property type="entry name" value="RAN"/>
    <property type="match status" value="1"/>
</dbReference>
<dbReference type="InterPro" id="IPR001806">
    <property type="entry name" value="Small_GTPase"/>
</dbReference>
<feature type="region of interest" description="Disordered" evidence="8">
    <location>
        <begin position="215"/>
        <end position="266"/>
    </location>
</feature>
<feature type="compositionally biased region" description="Polar residues" evidence="8">
    <location>
        <begin position="241"/>
        <end position="253"/>
    </location>
</feature>
<dbReference type="GO" id="GO:0006606">
    <property type="term" value="P:protein import into nucleus"/>
    <property type="evidence" value="ECO:0007669"/>
    <property type="project" value="TreeGrafter"/>
</dbReference>
<gene>
    <name evidence="9" type="ORF">IFM46972_07300</name>
</gene>
<keyword evidence="3" id="KW-0813">Transport</keyword>
<dbReference type="GO" id="GO:0005737">
    <property type="term" value="C:cytoplasm"/>
    <property type="evidence" value="ECO:0007669"/>
    <property type="project" value="TreeGrafter"/>
</dbReference>
<comment type="subcellular location">
    <subcellularLocation>
        <location evidence="1">Nucleus</location>
    </subcellularLocation>
</comment>
<sequence>MTKDPRTFKVLLVGNSGVGKTAFLHRYLNKRFEHSLPVTANVDKHVIHLHTIDGPVRYEIWDVNGTQKPNTLASREFDEIDAAIIMFDLTDRISYNNVPNWYQSLVNKDGMRLGRFMPICICGNKNDASEYAKLPPKAITFPKKKGTGYVEMSVMDLDNIHEPFLDLARQLLRDPVLVYTPVMLSIDAANASQWYKSLPEVGPAVLASQTVNQRWSQENGSQDPKYAIGPRVQTKEMTPPETETQPATVTDISAENPPTAIESPKKGIASNGQLKFISTTNKAQIGIKSPANGTASVSSETKSAVNQTVPVAEEEKPKFPIVPTEEHQVTKHHEPRKESREPKKALEPPEKRSNIAEDQSLFVLCIQCIRMILIKCIQGTSLAQLSNGNPCFALVTTACRSCCHDSKKPQSNEVRMSPDLIRYTAMYECARKVAEDDVEVLANKKSVAHISLDKLTDGIGPECQILGISTSSETLQRLRQVGRKDVLLGYVPGAFL</sequence>
<dbReference type="SMART" id="SM00176">
    <property type="entry name" value="RAN"/>
    <property type="match status" value="1"/>
</dbReference>
<dbReference type="PANTHER" id="PTHR24071:SF0">
    <property type="entry name" value="GTP-BINDING NUCLEAR PROTEIN RAN"/>
    <property type="match status" value="1"/>
</dbReference>
<dbReference type="InterPro" id="IPR002041">
    <property type="entry name" value="Ran_GTPase"/>
</dbReference>
<evidence type="ECO:0000256" key="3">
    <source>
        <dbReference type="ARBA" id="ARBA00022448"/>
    </source>
</evidence>
<dbReference type="GO" id="GO:0005634">
    <property type="term" value="C:nucleus"/>
    <property type="evidence" value="ECO:0007669"/>
    <property type="project" value="UniProtKB-SubCell"/>
</dbReference>
<reference evidence="9 10" key="1">
    <citation type="submission" date="2020-01" db="EMBL/GenBank/DDBJ databases">
        <title>Draft genome sequence of Aspergillus udagawae IFM 46972.</title>
        <authorList>
            <person name="Takahashi H."/>
            <person name="Yaguchi T."/>
        </authorList>
    </citation>
    <scope>NUCLEOTIDE SEQUENCE [LARGE SCALE GENOMIC DNA]</scope>
    <source>
        <strain evidence="9 10">IFM 46972</strain>
    </source>
</reference>
<keyword evidence="7" id="KW-0539">Nucleus</keyword>
<evidence type="ECO:0000256" key="4">
    <source>
        <dbReference type="ARBA" id="ARBA00022741"/>
    </source>
</evidence>
<dbReference type="SMART" id="SM00175">
    <property type="entry name" value="RAB"/>
    <property type="match status" value="1"/>
</dbReference>
<evidence type="ECO:0000313" key="9">
    <source>
        <dbReference type="EMBL" id="GFF43721.1"/>
    </source>
</evidence>
<dbReference type="GO" id="GO:0000054">
    <property type="term" value="P:ribosomal subunit export from nucleus"/>
    <property type="evidence" value="ECO:0007669"/>
    <property type="project" value="TreeGrafter"/>
</dbReference>
<dbReference type="PANTHER" id="PTHR24071">
    <property type="entry name" value="RAN GTPASE"/>
    <property type="match status" value="1"/>
</dbReference>
<evidence type="ECO:0000256" key="6">
    <source>
        <dbReference type="ARBA" id="ARBA00023134"/>
    </source>
</evidence>